<comment type="caution">
    <text evidence="5">The sequence shown here is derived from an EMBL/GenBank/DDBJ whole genome shotgun (WGS) entry which is preliminary data.</text>
</comment>
<reference evidence="5" key="1">
    <citation type="journal article" date="2019" name="bioRxiv">
        <title>The Genome of the Zebra Mussel, Dreissena polymorpha: A Resource for Invasive Species Research.</title>
        <authorList>
            <person name="McCartney M.A."/>
            <person name="Auch B."/>
            <person name="Kono T."/>
            <person name="Mallez S."/>
            <person name="Zhang Y."/>
            <person name="Obille A."/>
            <person name="Becker A."/>
            <person name="Abrahante J.E."/>
            <person name="Garbe J."/>
            <person name="Badalamenti J.P."/>
            <person name="Herman A."/>
            <person name="Mangelson H."/>
            <person name="Liachko I."/>
            <person name="Sullivan S."/>
            <person name="Sone E.D."/>
            <person name="Koren S."/>
            <person name="Silverstein K.A.T."/>
            <person name="Beckman K.B."/>
            <person name="Gohl D.M."/>
        </authorList>
    </citation>
    <scope>NUCLEOTIDE SEQUENCE</scope>
    <source>
        <strain evidence="5">Duluth1</strain>
        <tissue evidence="5">Whole animal</tissue>
    </source>
</reference>
<organism evidence="5 6">
    <name type="scientific">Dreissena polymorpha</name>
    <name type="common">Zebra mussel</name>
    <name type="synonym">Mytilus polymorpha</name>
    <dbReference type="NCBI Taxonomy" id="45954"/>
    <lineage>
        <taxon>Eukaryota</taxon>
        <taxon>Metazoa</taxon>
        <taxon>Spiralia</taxon>
        <taxon>Lophotrochozoa</taxon>
        <taxon>Mollusca</taxon>
        <taxon>Bivalvia</taxon>
        <taxon>Autobranchia</taxon>
        <taxon>Heteroconchia</taxon>
        <taxon>Euheterodonta</taxon>
        <taxon>Imparidentia</taxon>
        <taxon>Neoheterodontei</taxon>
        <taxon>Myida</taxon>
        <taxon>Dreissenoidea</taxon>
        <taxon>Dreissenidae</taxon>
        <taxon>Dreissena</taxon>
    </lineage>
</organism>
<evidence type="ECO:0000256" key="2">
    <source>
        <dbReference type="SAM" id="Coils"/>
    </source>
</evidence>
<evidence type="ECO:0000313" key="6">
    <source>
        <dbReference type="Proteomes" id="UP000828390"/>
    </source>
</evidence>
<feature type="compositionally biased region" description="Basic and acidic residues" evidence="3">
    <location>
        <begin position="131"/>
        <end position="140"/>
    </location>
</feature>
<dbReference type="PANTHER" id="PTHR34916:SF1">
    <property type="entry name" value="GI:13385330"/>
    <property type="match status" value="1"/>
</dbReference>
<evidence type="ECO:0000313" key="5">
    <source>
        <dbReference type="EMBL" id="KAH3739160.1"/>
    </source>
</evidence>
<protein>
    <recommendedName>
        <fullName evidence="4">Translin-associated factor X-interacting protein 1 N-terminal domain-containing protein</fullName>
    </recommendedName>
</protein>
<name>A0A9D4D6S7_DREPO</name>
<keyword evidence="6" id="KW-1185">Reference proteome</keyword>
<reference evidence="5" key="2">
    <citation type="submission" date="2020-11" db="EMBL/GenBank/DDBJ databases">
        <authorList>
            <person name="McCartney M.A."/>
            <person name="Auch B."/>
            <person name="Kono T."/>
            <person name="Mallez S."/>
            <person name="Becker A."/>
            <person name="Gohl D.M."/>
            <person name="Silverstein K.A.T."/>
            <person name="Koren S."/>
            <person name="Bechman K.B."/>
            <person name="Herman A."/>
            <person name="Abrahante J.E."/>
            <person name="Garbe J."/>
        </authorList>
    </citation>
    <scope>NUCLEOTIDE SEQUENCE</scope>
    <source>
        <strain evidence="5">Duluth1</strain>
        <tissue evidence="5">Whole animal</tissue>
    </source>
</reference>
<evidence type="ECO:0000256" key="1">
    <source>
        <dbReference type="ARBA" id="ARBA00023054"/>
    </source>
</evidence>
<keyword evidence="1 2" id="KW-0175">Coiled coil</keyword>
<feature type="coiled-coil region" evidence="2">
    <location>
        <begin position="454"/>
        <end position="488"/>
    </location>
</feature>
<feature type="region of interest" description="Disordered" evidence="3">
    <location>
        <begin position="106"/>
        <end position="144"/>
    </location>
</feature>
<feature type="coiled-coil region" evidence="2">
    <location>
        <begin position="345"/>
        <end position="372"/>
    </location>
</feature>
<proteinExistence type="predicted"/>
<dbReference type="EMBL" id="JAIWYP010000011">
    <property type="protein sequence ID" value="KAH3739160.1"/>
    <property type="molecule type" value="Genomic_DNA"/>
</dbReference>
<feature type="domain" description="Translin-associated factor X-interacting protein 1 N-terminal" evidence="4">
    <location>
        <begin position="258"/>
        <end position="370"/>
    </location>
</feature>
<dbReference type="PANTHER" id="PTHR34916">
    <property type="entry name" value="GI:13385330"/>
    <property type="match status" value="1"/>
</dbReference>
<dbReference type="InterPro" id="IPR032755">
    <property type="entry name" value="TSNAXIP1_N"/>
</dbReference>
<dbReference type="OrthoDB" id="10024479at2759"/>
<evidence type="ECO:0000256" key="3">
    <source>
        <dbReference type="SAM" id="MobiDB-lite"/>
    </source>
</evidence>
<dbReference type="Pfam" id="PF15739">
    <property type="entry name" value="TSNAXIP1_N"/>
    <property type="match status" value="1"/>
</dbReference>
<accession>A0A9D4D6S7</accession>
<evidence type="ECO:0000259" key="4">
    <source>
        <dbReference type="Pfam" id="PF15739"/>
    </source>
</evidence>
<sequence length="532" mass="61571">MTAYKFTSHRQLRDILNNVEKVQKTNIDEFSWGHLNEKKLYKPPYSETHGRIWKSSKKKKAQVKDSDIIPGLMLTKSSPKKDNGKKMKEVLYEFSVGTIGSVPFPSPAKSLTPRKQKVEEFRKAASSSSKPAEEGIESRLDTASPKSLYSQLDDGILIEELPNQEMMVTSPRGHPVHYMPKISKPTDEGYDIMQDLQQRLDTEGYLTLKHSFLPSFTAGITKADQFNKLRQFESSVLKKQETREMKVLSGVKAVAHLEKRLEEDLEMMNLSGIGPNFHKLQVYSNSFEDLIDETQTFGYMLKCIKSEYDNYITRLLDSQTPQHSRLLRDQVQQMSVRGTSRPQELEEAKQRVARQEDQARNLLAENERLRREVAEEADWLANAPEPEPPSIPIIQRYVDDTPIELAEEIEHIKALILEKLDALTELRRKLRLEFVPLTVCTHLEQCIKETQIEVQKLLKQNEYFERSNNEMESELRESIQTADTSERDARRIWKKVNSLKGLPRVNLSHDEAALEDSDDEEDDETKWNWYIS</sequence>
<dbReference type="AlphaFoldDB" id="A0A9D4D6S7"/>
<dbReference type="Proteomes" id="UP000828390">
    <property type="component" value="Unassembled WGS sequence"/>
</dbReference>
<gene>
    <name evidence="5" type="ORF">DPMN_045807</name>
</gene>